<accession>A0A9D1JM80</accession>
<dbReference type="CDD" id="cd04301">
    <property type="entry name" value="NAT_SF"/>
    <property type="match status" value="1"/>
</dbReference>
<comment type="caution">
    <text evidence="2">The sequence shown here is derived from an EMBL/GenBank/DDBJ whole genome shotgun (WGS) entry which is preliminary data.</text>
</comment>
<dbReference type="Proteomes" id="UP000823928">
    <property type="component" value="Unassembled WGS sequence"/>
</dbReference>
<protein>
    <submittedName>
        <fullName evidence="2">GNAT family N-acetyltransferase</fullName>
    </submittedName>
</protein>
<reference evidence="2" key="1">
    <citation type="submission" date="2020-10" db="EMBL/GenBank/DDBJ databases">
        <authorList>
            <person name="Gilroy R."/>
        </authorList>
    </citation>
    <scope>NUCLEOTIDE SEQUENCE</scope>
    <source>
        <strain evidence="2">6276</strain>
    </source>
</reference>
<dbReference type="Pfam" id="PF00583">
    <property type="entry name" value="Acetyltransf_1"/>
    <property type="match status" value="1"/>
</dbReference>
<dbReference type="Gene3D" id="3.40.630.30">
    <property type="match status" value="1"/>
</dbReference>
<gene>
    <name evidence="2" type="ORF">IAC10_03850</name>
</gene>
<name>A0A9D1JM80_9BACT</name>
<sequence>MELCLKTKKNLPEEIYSDMEKQFPPEELKTFTELNNLLHGNFYKFAMFYNADEPVGYVFFLQNDYIWIDYIAVFEKFHSKGYGSRILNLIFIKYSNLKGCFFEVEPEDSDNIQTVKRMNFYKKLGCKKLDFEYYFPNEIKELRLELLYKPFNEKIPDKNEIKKQINFVFENLHTFVKTKDSTLNLIESRN</sequence>
<dbReference type="PROSITE" id="PS51186">
    <property type="entry name" value="GNAT"/>
    <property type="match status" value="1"/>
</dbReference>
<evidence type="ECO:0000313" key="3">
    <source>
        <dbReference type="Proteomes" id="UP000823928"/>
    </source>
</evidence>
<dbReference type="EMBL" id="DVIU01000081">
    <property type="protein sequence ID" value="HIS35747.1"/>
    <property type="molecule type" value="Genomic_DNA"/>
</dbReference>
<evidence type="ECO:0000313" key="2">
    <source>
        <dbReference type="EMBL" id="HIS35747.1"/>
    </source>
</evidence>
<proteinExistence type="predicted"/>
<organism evidence="2 3">
    <name type="scientific">Candidatus Scatousia excrementigallinarum</name>
    <dbReference type="NCBI Taxonomy" id="2840935"/>
    <lineage>
        <taxon>Bacteria</taxon>
        <taxon>Candidatus Scatousia</taxon>
    </lineage>
</organism>
<dbReference type="InterPro" id="IPR016181">
    <property type="entry name" value="Acyl_CoA_acyltransferase"/>
</dbReference>
<evidence type="ECO:0000259" key="1">
    <source>
        <dbReference type="PROSITE" id="PS51186"/>
    </source>
</evidence>
<dbReference type="AlphaFoldDB" id="A0A9D1JM80"/>
<feature type="domain" description="N-acetyltransferase" evidence="1">
    <location>
        <begin position="1"/>
        <end position="149"/>
    </location>
</feature>
<dbReference type="InterPro" id="IPR000182">
    <property type="entry name" value="GNAT_dom"/>
</dbReference>
<dbReference type="GO" id="GO:0016747">
    <property type="term" value="F:acyltransferase activity, transferring groups other than amino-acyl groups"/>
    <property type="evidence" value="ECO:0007669"/>
    <property type="project" value="InterPro"/>
</dbReference>
<dbReference type="SUPFAM" id="SSF55729">
    <property type="entry name" value="Acyl-CoA N-acyltransferases (Nat)"/>
    <property type="match status" value="1"/>
</dbReference>
<reference evidence="2" key="2">
    <citation type="journal article" date="2021" name="PeerJ">
        <title>Extensive microbial diversity within the chicken gut microbiome revealed by metagenomics and culture.</title>
        <authorList>
            <person name="Gilroy R."/>
            <person name="Ravi A."/>
            <person name="Getino M."/>
            <person name="Pursley I."/>
            <person name="Horton D.L."/>
            <person name="Alikhan N.F."/>
            <person name="Baker D."/>
            <person name="Gharbi K."/>
            <person name="Hall N."/>
            <person name="Watson M."/>
            <person name="Adriaenssens E.M."/>
            <person name="Foster-Nyarko E."/>
            <person name="Jarju S."/>
            <person name="Secka A."/>
            <person name="Antonio M."/>
            <person name="Oren A."/>
            <person name="Chaudhuri R.R."/>
            <person name="La Ragione R."/>
            <person name="Hildebrand F."/>
            <person name="Pallen M.J."/>
        </authorList>
    </citation>
    <scope>NUCLEOTIDE SEQUENCE</scope>
    <source>
        <strain evidence="2">6276</strain>
    </source>
</reference>